<feature type="transmembrane region" description="Helical" evidence="7">
    <location>
        <begin position="750"/>
        <end position="769"/>
    </location>
</feature>
<dbReference type="InterPro" id="IPR005134">
    <property type="entry name" value="UPF0114"/>
</dbReference>
<dbReference type="Pfam" id="PF00400">
    <property type="entry name" value="WD40"/>
    <property type="match status" value="6"/>
</dbReference>
<keyword evidence="7" id="KW-0812">Transmembrane</keyword>
<evidence type="ECO:0000256" key="3">
    <source>
        <dbReference type="ARBA" id="ARBA00022737"/>
    </source>
</evidence>
<proteinExistence type="inferred from homology"/>
<feature type="domain" description="NLE" evidence="8">
    <location>
        <begin position="16"/>
        <end position="76"/>
    </location>
</feature>
<keyword evidence="3" id="KW-0677">Repeat</keyword>
<feature type="repeat" description="WD" evidence="6">
    <location>
        <begin position="241"/>
        <end position="281"/>
    </location>
</feature>
<keyword evidence="2 6" id="KW-0853">WD repeat</keyword>
<dbReference type="Pfam" id="PF08154">
    <property type="entry name" value="NLE"/>
    <property type="match status" value="1"/>
</dbReference>
<dbReference type="GO" id="GO:0000027">
    <property type="term" value="P:ribosomal large subunit assembly"/>
    <property type="evidence" value="ECO:0007669"/>
    <property type="project" value="TreeGrafter"/>
</dbReference>
<evidence type="ECO:0000256" key="7">
    <source>
        <dbReference type="SAM" id="Phobius"/>
    </source>
</evidence>
<keyword evidence="10" id="KW-1185">Reference proteome</keyword>
<dbReference type="PROSITE" id="PS50082">
    <property type="entry name" value="WD_REPEATS_2"/>
    <property type="match status" value="6"/>
</dbReference>
<dbReference type="AlphaFoldDB" id="A0AAV6MH80"/>
<dbReference type="EMBL" id="JAGKQH010000014">
    <property type="protein sequence ID" value="KAG6581565.1"/>
    <property type="molecule type" value="Genomic_DNA"/>
</dbReference>
<accession>A0AAV6MH80</accession>
<dbReference type="PROSITE" id="PS50294">
    <property type="entry name" value="WD_REPEATS_REGION"/>
    <property type="match status" value="6"/>
</dbReference>
<evidence type="ECO:0000256" key="6">
    <source>
        <dbReference type="PROSITE-ProRule" id="PRU00221"/>
    </source>
</evidence>
<dbReference type="CDD" id="cd00200">
    <property type="entry name" value="WD40"/>
    <property type="match status" value="1"/>
</dbReference>
<dbReference type="Proteomes" id="UP000685013">
    <property type="component" value="Chromosome 14"/>
</dbReference>
<protein>
    <submittedName>
        <fullName evidence="9">Notchless protein-like protein</fullName>
    </submittedName>
</protein>
<evidence type="ECO:0000256" key="2">
    <source>
        <dbReference type="ARBA" id="ARBA00022574"/>
    </source>
</evidence>
<dbReference type="GO" id="GO:0005730">
    <property type="term" value="C:nucleolus"/>
    <property type="evidence" value="ECO:0007669"/>
    <property type="project" value="UniProtKB-SubCell"/>
</dbReference>
<evidence type="ECO:0000256" key="5">
    <source>
        <dbReference type="ARBA" id="ARBA00061016"/>
    </source>
</evidence>
<organism evidence="9 10">
    <name type="scientific">Cucurbita argyrosperma subsp. sororia</name>
    <dbReference type="NCBI Taxonomy" id="37648"/>
    <lineage>
        <taxon>Eukaryota</taxon>
        <taxon>Viridiplantae</taxon>
        <taxon>Streptophyta</taxon>
        <taxon>Embryophyta</taxon>
        <taxon>Tracheophyta</taxon>
        <taxon>Spermatophyta</taxon>
        <taxon>Magnoliopsida</taxon>
        <taxon>eudicotyledons</taxon>
        <taxon>Gunneridae</taxon>
        <taxon>Pentapetalae</taxon>
        <taxon>rosids</taxon>
        <taxon>fabids</taxon>
        <taxon>Cucurbitales</taxon>
        <taxon>Cucurbitaceae</taxon>
        <taxon>Cucurbiteae</taxon>
        <taxon>Cucurbita</taxon>
    </lineage>
</organism>
<reference evidence="9 10" key="1">
    <citation type="journal article" date="2021" name="Hortic Res">
        <title>The domestication of Cucurbita argyrosperma as revealed by the genome of its wild relative.</title>
        <authorList>
            <person name="Barrera-Redondo J."/>
            <person name="Sanchez-de la Vega G."/>
            <person name="Aguirre-Liguori J.A."/>
            <person name="Castellanos-Morales G."/>
            <person name="Gutierrez-Guerrero Y.T."/>
            <person name="Aguirre-Dugua X."/>
            <person name="Aguirre-Planter E."/>
            <person name="Tenaillon M.I."/>
            <person name="Lira-Saade R."/>
            <person name="Eguiarte L.E."/>
        </authorList>
    </citation>
    <scope>NUCLEOTIDE SEQUENCE [LARGE SCALE GENOMIC DNA]</scope>
    <source>
        <strain evidence="9">JBR-2021</strain>
    </source>
</reference>
<evidence type="ECO:0000313" key="10">
    <source>
        <dbReference type="Proteomes" id="UP000685013"/>
    </source>
</evidence>
<dbReference type="FunFam" id="2.130.10.10:FF:000092">
    <property type="entry name" value="notchless protein homolog"/>
    <property type="match status" value="1"/>
</dbReference>
<dbReference type="PROSITE" id="PS00678">
    <property type="entry name" value="WD_REPEATS_1"/>
    <property type="match status" value="3"/>
</dbReference>
<evidence type="ECO:0000256" key="4">
    <source>
        <dbReference type="ARBA" id="ARBA00023242"/>
    </source>
</evidence>
<feature type="non-terminal residue" evidence="9">
    <location>
        <position position="1"/>
    </location>
</feature>
<feature type="repeat" description="WD" evidence="6">
    <location>
        <begin position="194"/>
        <end position="233"/>
    </location>
</feature>
<feature type="repeat" description="WD" evidence="6">
    <location>
        <begin position="403"/>
        <end position="444"/>
    </location>
</feature>
<dbReference type="InterPro" id="IPR012972">
    <property type="entry name" value="NLE"/>
</dbReference>
<keyword evidence="7" id="KW-1133">Transmembrane helix</keyword>
<keyword evidence="7" id="KW-0472">Membrane</keyword>
<comment type="caution">
    <text evidence="9">The sequence shown here is derived from an EMBL/GenBank/DDBJ whole genome shotgun (WGS) entry which is preliminary data.</text>
</comment>
<feature type="transmembrane region" description="Helical" evidence="7">
    <location>
        <begin position="661"/>
        <end position="680"/>
    </location>
</feature>
<feature type="repeat" description="WD" evidence="6">
    <location>
        <begin position="151"/>
        <end position="192"/>
    </location>
</feature>
<comment type="subcellular location">
    <subcellularLocation>
        <location evidence="1">Nucleus</location>
        <location evidence="1">Nucleolus</location>
    </subcellularLocation>
</comment>
<name>A0AAV6MH80_9ROSI</name>
<comment type="similarity">
    <text evidence="5">Belongs to the NLE1/RSA4 family.</text>
</comment>
<sequence>MATEMDVEQRETINNVMILLTDPEGTPLGAPMYLPQNAGPQQLQQMVNKLLSNEEKLPYAFYISDQELLVSLGAYLEKNKVSVEKVLTVVYQPQAVFRIRPVSRCSATISGHAEAVLSVSFSPDGRQLASGSGDTTVRLWDLNTQTPLFTCTGHKNWVLSIAWSPDGKHLVSGSKAGELFCWDPQTGKPLGNPLTGHKKWITGVSWEPLHLSAPCRRFVSSSKDGDARIWDVSLKKCVVCLSGHTLAITCVKWGGDGVIYTGSQDCTIKVWETKQGKLIRELKGHGHWVNSLALSTEYVLRTGAFDHTGKQFSSPEEMKKVALERYNKMKGNAPERLVSGSDDFTMFLWEPAVSKHPKTRMTGHQQLVNHVYFSPDGQWVASASFDKSVKLWNGITGKFVAAFRGHVAPVYQISWSADSRLLLSGSKDSTLKIWDIRTRKLKEDLPGHADEVFAVDWSPDEDLRLGLDHWLSLFLGRLLGILCEEHAVHDMIYPILCVGCNLPASIGCLLWLPPPSASNHAAAPRFSYSFASLSSSSSESKSAKPSSPTHNSNGTSAPFVEPSRAADSNFSYAFANPSAGGGALHPIIGFMQSTESSIERVIFDFRFLALLAVGGSLAGSFLCFLNGCVYICDAYKVYWSSCVKGIHTGQMVLRLVEAIDVYLAGTVMLIFGMGLYGLFISNVSPDELPPVDRALKGSSLFGMFALKERPKWMKISSLDELKTKVGHVIVMILLVKMFERSKMVTIATGLDLLSYSVCIFLSSASLYILHNLHRPEQEHKVV</sequence>
<feature type="repeat" description="WD" evidence="6">
    <location>
        <begin position="361"/>
        <end position="402"/>
    </location>
</feature>
<dbReference type="InterPro" id="IPR001680">
    <property type="entry name" value="WD40_rpt"/>
</dbReference>
<evidence type="ECO:0000256" key="1">
    <source>
        <dbReference type="ARBA" id="ARBA00004604"/>
    </source>
</evidence>
<feature type="transmembrane region" description="Helical" evidence="7">
    <location>
        <begin position="607"/>
        <end position="631"/>
    </location>
</feature>
<evidence type="ECO:0000259" key="8">
    <source>
        <dbReference type="Pfam" id="PF08154"/>
    </source>
</evidence>
<dbReference type="PANTHER" id="PTHR19848:SF0">
    <property type="entry name" value="NOTCHLESS PROTEIN HOMOLOG 1"/>
    <property type="match status" value="1"/>
</dbReference>
<dbReference type="InterPro" id="IPR019775">
    <property type="entry name" value="WD40_repeat_CS"/>
</dbReference>
<dbReference type="PANTHER" id="PTHR19848">
    <property type="entry name" value="WD40 REPEAT PROTEIN"/>
    <property type="match status" value="1"/>
</dbReference>
<dbReference type="Pfam" id="PF03350">
    <property type="entry name" value="UPF0114"/>
    <property type="match status" value="1"/>
</dbReference>
<keyword evidence="4" id="KW-0539">Nucleus</keyword>
<gene>
    <name evidence="9" type="primary">NLE1</name>
    <name evidence="9" type="ORF">SDJN03_21567</name>
</gene>
<evidence type="ECO:0000313" key="9">
    <source>
        <dbReference type="EMBL" id="KAG6581565.1"/>
    </source>
</evidence>
<feature type="repeat" description="WD" evidence="6">
    <location>
        <begin position="109"/>
        <end position="150"/>
    </location>
</feature>
<dbReference type="SMART" id="SM00320">
    <property type="entry name" value="WD40"/>
    <property type="match status" value="8"/>
</dbReference>